<evidence type="ECO:0000256" key="1">
    <source>
        <dbReference type="SAM" id="MobiDB-lite"/>
    </source>
</evidence>
<sequence>MVAKHLPKGFISKSEAYRHGNSFLFLYNYFGSSYFQQSNVAARTNDGDNNSSNDNGNNADTDTNDNSESEQVSVESTNGNGSSEPGSGESESNESESDESESGSAYASKSQSSKKSMNQKANPKTTTQNNKIPKNASQIGEADCCEAEDVMAATDADNKTTYVVSDNSSNIQSVAVPKKLVEVS</sequence>
<reference evidence="2 3" key="1">
    <citation type="journal article" date="2013" name="Curr. Biol.">
        <title>The Genome of the Foraminiferan Reticulomyxa filosa.</title>
        <authorList>
            <person name="Glockner G."/>
            <person name="Hulsmann N."/>
            <person name="Schleicher M."/>
            <person name="Noegel A.A."/>
            <person name="Eichinger L."/>
            <person name="Gallinger C."/>
            <person name="Pawlowski J."/>
            <person name="Sierra R."/>
            <person name="Euteneuer U."/>
            <person name="Pillet L."/>
            <person name="Moustafa A."/>
            <person name="Platzer M."/>
            <person name="Groth M."/>
            <person name="Szafranski K."/>
            <person name="Schliwa M."/>
        </authorList>
    </citation>
    <scope>NUCLEOTIDE SEQUENCE [LARGE SCALE GENOMIC DNA]</scope>
</reference>
<dbReference type="AlphaFoldDB" id="X6N078"/>
<comment type="caution">
    <text evidence="2">The sequence shown here is derived from an EMBL/GenBank/DDBJ whole genome shotgun (WGS) entry which is preliminary data.</text>
</comment>
<feature type="compositionally biased region" description="Polar residues" evidence="1">
    <location>
        <begin position="118"/>
        <end position="138"/>
    </location>
</feature>
<feature type="compositionally biased region" description="Acidic residues" evidence="1">
    <location>
        <begin position="91"/>
        <end position="101"/>
    </location>
</feature>
<keyword evidence="3" id="KW-1185">Reference proteome</keyword>
<evidence type="ECO:0000313" key="3">
    <source>
        <dbReference type="Proteomes" id="UP000023152"/>
    </source>
</evidence>
<accession>X6N078</accession>
<feature type="compositionally biased region" description="Low complexity" evidence="1">
    <location>
        <begin position="47"/>
        <end position="61"/>
    </location>
</feature>
<name>X6N078_RETFI</name>
<gene>
    <name evidence="2" type="ORF">RFI_17545</name>
</gene>
<evidence type="ECO:0000313" key="2">
    <source>
        <dbReference type="EMBL" id="ETO19685.1"/>
    </source>
</evidence>
<feature type="compositionally biased region" description="Low complexity" evidence="1">
    <location>
        <begin position="102"/>
        <end position="116"/>
    </location>
</feature>
<dbReference type="EMBL" id="ASPP01013400">
    <property type="protein sequence ID" value="ETO19685.1"/>
    <property type="molecule type" value="Genomic_DNA"/>
</dbReference>
<feature type="region of interest" description="Disordered" evidence="1">
    <location>
        <begin position="42"/>
        <end position="140"/>
    </location>
</feature>
<organism evidence="2 3">
    <name type="scientific">Reticulomyxa filosa</name>
    <dbReference type="NCBI Taxonomy" id="46433"/>
    <lineage>
        <taxon>Eukaryota</taxon>
        <taxon>Sar</taxon>
        <taxon>Rhizaria</taxon>
        <taxon>Retaria</taxon>
        <taxon>Foraminifera</taxon>
        <taxon>Monothalamids</taxon>
        <taxon>Reticulomyxidae</taxon>
        <taxon>Reticulomyxa</taxon>
    </lineage>
</organism>
<dbReference type="Proteomes" id="UP000023152">
    <property type="component" value="Unassembled WGS sequence"/>
</dbReference>
<protein>
    <submittedName>
        <fullName evidence="2">Cell cycle control protein</fullName>
    </submittedName>
</protein>
<proteinExistence type="predicted"/>
<feature type="compositionally biased region" description="Low complexity" evidence="1">
    <location>
        <begin position="75"/>
        <end position="90"/>
    </location>
</feature>